<dbReference type="AlphaFoldDB" id="A0AAD6UWX3"/>
<feature type="non-terminal residue" evidence="1">
    <location>
        <position position="79"/>
    </location>
</feature>
<feature type="non-terminal residue" evidence="1">
    <location>
        <position position="1"/>
    </location>
</feature>
<comment type="caution">
    <text evidence="1">The sequence shown here is derived from an EMBL/GenBank/DDBJ whole genome shotgun (WGS) entry which is preliminary data.</text>
</comment>
<sequence>PLPEYFLNRMILASRNVDVFQINDTVLDKMSGNSRTFISADKVIEEPGAVNDDNDHPIPVELLRPINSGSLPSGELSIK</sequence>
<gene>
    <name evidence="1" type="ORF">GGX14DRAFT_319684</name>
</gene>
<keyword evidence="2" id="KW-1185">Reference proteome</keyword>
<reference evidence="1" key="1">
    <citation type="submission" date="2023-03" db="EMBL/GenBank/DDBJ databases">
        <title>Massive genome expansion in bonnet fungi (Mycena s.s.) driven by repeated elements and novel gene families across ecological guilds.</title>
        <authorList>
            <consortium name="Lawrence Berkeley National Laboratory"/>
            <person name="Harder C.B."/>
            <person name="Miyauchi S."/>
            <person name="Viragh M."/>
            <person name="Kuo A."/>
            <person name="Thoen E."/>
            <person name="Andreopoulos B."/>
            <person name="Lu D."/>
            <person name="Skrede I."/>
            <person name="Drula E."/>
            <person name="Henrissat B."/>
            <person name="Morin E."/>
            <person name="Kohler A."/>
            <person name="Barry K."/>
            <person name="LaButti K."/>
            <person name="Morin E."/>
            <person name="Salamov A."/>
            <person name="Lipzen A."/>
            <person name="Mereny Z."/>
            <person name="Hegedus B."/>
            <person name="Baldrian P."/>
            <person name="Stursova M."/>
            <person name="Weitz H."/>
            <person name="Taylor A."/>
            <person name="Grigoriev I.V."/>
            <person name="Nagy L.G."/>
            <person name="Martin F."/>
            <person name="Kauserud H."/>
        </authorList>
    </citation>
    <scope>NUCLEOTIDE SEQUENCE</scope>
    <source>
        <strain evidence="1">9144</strain>
    </source>
</reference>
<evidence type="ECO:0000313" key="1">
    <source>
        <dbReference type="EMBL" id="KAJ7195473.1"/>
    </source>
</evidence>
<dbReference type="Proteomes" id="UP001219525">
    <property type="component" value="Unassembled WGS sequence"/>
</dbReference>
<accession>A0AAD6UWX3</accession>
<dbReference type="EMBL" id="JARJCW010000090">
    <property type="protein sequence ID" value="KAJ7195473.1"/>
    <property type="molecule type" value="Genomic_DNA"/>
</dbReference>
<proteinExistence type="predicted"/>
<evidence type="ECO:0008006" key="3">
    <source>
        <dbReference type="Google" id="ProtNLM"/>
    </source>
</evidence>
<evidence type="ECO:0000313" key="2">
    <source>
        <dbReference type="Proteomes" id="UP001219525"/>
    </source>
</evidence>
<name>A0AAD6UWX3_9AGAR</name>
<organism evidence="1 2">
    <name type="scientific">Mycena pura</name>
    <dbReference type="NCBI Taxonomy" id="153505"/>
    <lineage>
        <taxon>Eukaryota</taxon>
        <taxon>Fungi</taxon>
        <taxon>Dikarya</taxon>
        <taxon>Basidiomycota</taxon>
        <taxon>Agaricomycotina</taxon>
        <taxon>Agaricomycetes</taxon>
        <taxon>Agaricomycetidae</taxon>
        <taxon>Agaricales</taxon>
        <taxon>Marasmiineae</taxon>
        <taxon>Mycenaceae</taxon>
        <taxon>Mycena</taxon>
    </lineage>
</organism>
<protein>
    <recommendedName>
        <fullName evidence="3">ATP-dependent DNA helicase</fullName>
    </recommendedName>
</protein>